<reference evidence="1 2" key="1">
    <citation type="submission" date="2024-05" db="EMBL/GenBank/DDBJ databases">
        <title>De novo assembly of an allotetraploid wild potato.</title>
        <authorList>
            <person name="Hosaka A.J."/>
        </authorList>
    </citation>
    <scope>NUCLEOTIDE SEQUENCE [LARGE SCALE GENOMIC DNA]</scope>
    <source>
        <tissue evidence="1">Young leaves</tissue>
    </source>
</reference>
<dbReference type="Proteomes" id="UP001627284">
    <property type="component" value="Unassembled WGS sequence"/>
</dbReference>
<dbReference type="EMBL" id="JBJKTR010000024">
    <property type="protein sequence ID" value="KAL3322179.1"/>
    <property type="molecule type" value="Genomic_DNA"/>
</dbReference>
<evidence type="ECO:0000313" key="1">
    <source>
        <dbReference type="EMBL" id="KAL3322179.1"/>
    </source>
</evidence>
<comment type="caution">
    <text evidence="1">The sequence shown here is derived from an EMBL/GenBank/DDBJ whole genome shotgun (WGS) entry which is preliminary data.</text>
</comment>
<gene>
    <name evidence="1" type="ORF">AABB24_039686</name>
</gene>
<organism evidence="1 2">
    <name type="scientific">Solanum stoloniferum</name>
    <dbReference type="NCBI Taxonomy" id="62892"/>
    <lineage>
        <taxon>Eukaryota</taxon>
        <taxon>Viridiplantae</taxon>
        <taxon>Streptophyta</taxon>
        <taxon>Embryophyta</taxon>
        <taxon>Tracheophyta</taxon>
        <taxon>Spermatophyta</taxon>
        <taxon>Magnoliopsida</taxon>
        <taxon>eudicotyledons</taxon>
        <taxon>Gunneridae</taxon>
        <taxon>Pentapetalae</taxon>
        <taxon>asterids</taxon>
        <taxon>lamiids</taxon>
        <taxon>Solanales</taxon>
        <taxon>Solanaceae</taxon>
        <taxon>Solanoideae</taxon>
        <taxon>Solaneae</taxon>
        <taxon>Solanum</taxon>
    </lineage>
</organism>
<proteinExistence type="predicted"/>
<dbReference type="AlphaFoldDB" id="A0ABD2QRM8"/>
<sequence>MGKSCSCTQFQLRSLKIWMKRLGWTVVCRRVRFGVVVDAISGILAEFREEDENRYGQWGHVSAGLPICSVLVGFSRDFDGDLRLEGERCRGRWYAADGFLLVAVLELLNGLLRELLLFL</sequence>
<protein>
    <submittedName>
        <fullName evidence="1">Uncharacterized protein</fullName>
    </submittedName>
</protein>
<keyword evidence="2" id="KW-1185">Reference proteome</keyword>
<accession>A0ABD2QRM8</accession>
<feature type="non-terminal residue" evidence="1">
    <location>
        <position position="119"/>
    </location>
</feature>
<evidence type="ECO:0000313" key="2">
    <source>
        <dbReference type="Proteomes" id="UP001627284"/>
    </source>
</evidence>
<name>A0ABD2QRM8_9SOLN</name>